<reference evidence="1" key="2">
    <citation type="journal article" date="2015" name="Data Brief">
        <title>Shoot transcriptome of the giant reed, Arundo donax.</title>
        <authorList>
            <person name="Barrero R.A."/>
            <person name="Guerrero F.D."/>
            <person name="Moolhuijzen P."/>
            <person name="Goolsby J.A."/>
            <person name="Tidwell J."/>
            <person name="Bellgard S.E."/>
            <person name="Bellgard M.I."/>
        </authorList>
    </citation>
    <scope>NUCLEOTIDE SEQUENCE</scope>
    <source>
        <tissue evidence="1">Shoot tissue taken approximately 20 cm above the soil surface</tissue>
    </source>
</reference>
<dbReference type="EMBL" id="GBRH01230460">
    <property type="protein sequence ID" value="JAD67435.1"/>
    <property type="molecule type" value="Transcribed_RNA"/>
</dbReference>
<proteinExistence type="predicted"/>
<name>A0A0A9C208_ARUDO</name>
<sequence length="11" mass="1377">MAKFQNQCFFI</sequence>
<protein>
    <submittedName>
        <fullName evidence="1">Uncharacterized protein</fullName>
    </submittedName>
</protein>
<organism evidence="1">
    <name type="scientific">Arundo donax</name>
    <name type="common">Giant reed</name>
    <name type="synonym">Donax arundinaceus</name>
    <dbReference type="NCBI Taxonomy" id="35708"/>
    <lineage>
        <taxon>Eukaryota</taxon>
        <taxon>Viridiplantae</taxon>
        <taxon>Streptophyta</taxon>
        <taxon>Embryophyta</taxon>
        <taxon>Tracheophyta</taxon>
        <taxon>Spermatophyta</taxon>
        <taxon>Magnoliopsida</taxon>
        <taxon>Liliopsida</taxon>
        <taxon>Poales</taxon>
        <taxon>Poaceae</taxon>
        <taxon>PACMAD clade</taxon>
        <taxon>Arundinoideae</taxon>
        <taxon>Arundineae</taxon>
        <taxon>Arundo</taxon>
    </lineage>
</organism>
<accession>A0A0A9C208</accession>
<reference evidence="1" key="1">
    <citation type="submission" date="2014-09" db="EMBL/GenBank/DDBJ databases">
        <authorList>
            <person name="Magalhaes I.L.F."/>
            <person name="Oliveira U."/>
            <person name="Santos F.R."/>
            <person name="Vidigal T.H.D.A."/>
            <person name="Brescovit A.D."/>
            <person name="Santos A.J."/>
        </authorList>
    </citation>
    <scope>NUCLEOTIDE SEQUENCE</scope>
    <source>
        <tissue evidence="1">Shoot tissue taken approximately 20 cm above the soil surface</tissue>
    </source>
</reference>
<evidence type="ECO:0000313" key="1">
    <source>
        <dbReference type="EMBL" id="JAD67435.1"/>
    </source>
</evidence>